<gene>
    <name evidence="1" type="ORF">E6Q11_01700</name>
</gene>
<dbReference type="EMBL" id="SSDS01000027">
    <property type="protein sequence ID" value="TXG78097.1"/>
    <property type="molecule type" value="Genomic_DNA"/>
</dbReference>
<sequence length="116" mass="13233">MAKKYSKNAPVKEVQEEIKVEKSSGGVSDGKKVKMIFKEAKFYNDLANPIFFPNKVYELEGQDWIERWIKRGGAIIDENTNEPVVMDSDNKEKVEETVVHEEVSAKVEAKEDAEIL</sequence>
<proteinExistence type="predicted"/>
<reference evidence="1 2" key="1">
    <citation type="submission" date="2018-09" db="EMBL/GenBank/DDBJ databases">
        <title>Metagenome Assembled Genomes from an Advanced Water Purification Facility.</title>
        <authorList>
            <person name="Stamps B.W."/>
            <person name="Spear J.R."/>
        </authorList>
    </citation>
    <scope>NUCLEOTIDE SEQUENCE [LARGE SCALE GENOMIC DNA]</scope>
    <source>
        <strain evidence="1">Bin_63_2</strain>
    </source>
</reference>
<dbReference type="AlphaFoldDB" id="A0A5C7J9E2"/>
<comment type="caution">
    <text evidence="1">The sequence shown here is derived from an EMBL/GenBank/DDBJ whole genome shotgun (WGS) entry which is preliminary data.</text>
</comment>
<organism evidence="1 2">
    <name type="scientific">Candidatus Dojkabacteria bacterium</name>
    <dbReference type="NCBI Taxonomy" id="2099670"/>
    <lineage>
        <taxon>Bacteria</taxon>
        <taxon>Candidatus Dojkabacteria</taxon>
    </lineage>
</organism>
<evidence type="ECO:0000313" key="1">
    <source>
        <dbReference type="EMBL" id="TXG78097.1"/>
    </source>
</evidence>
<accession>A0A5C7J9E2</accession>
<name>A0A5C7J9E2_9BACT</name>
<dbReference type="Proteomes" id="UP000321026">
    <property type="component" value="Unassembled WGS sequence"/>
</dbReference>
<evidence type="ECO:0000313" key="2">
    <source>
        <dbReference type="Proteomes" id="UP000321026"/>
    </source>
</evidence>
<protein>
    <submittedName>
        <fullName evidence="1">Uncharacterized protein</fullName>
    </submittedName>
</protein>